<protein>
    <submittedName>
        <fullName evidence="2">Uncharacterized protein</fullName>
    </submittedName>
</protein>
<reference evidence="2" key="1">
    <citation type="submission" date="2021-04" db="EMBL/GenBank/DDBJ databases">
        <authorList>
            <person name="Yoon J."/>
        </authorList>
    </citation>
    <scope>NUCLEOTIDE SEQUENCE</scope>
    <source>
        <strain evidence="2">KMU-90</strain>
    </source>
</reference>
<evidence type="ECO:0000313" key="3">
    <source>
        <dbReference type="Proteomes" id="UP000681356"/>
    </source>
</evidence>
<dbReference type="Proteomes" id="UP000681356">
    <property type="component" value="Unassembled WGS sequence"/>
</dbReference>
<organism evidence="2 3">
    <name type="scientific">Thetidibacter halocola</name>
    <dbReference type="NCBI Taxonomy" id="2827239"/>
    <lineage>
        <taxon>Bacteria</taxon>
        <taxon>Pseudomonadati</taxon>
        <taxon>Pseudomonadota</taxon>
        <taxon>Alphaproteobacteria</taxon>
        <taxon>Rhodobacterales</taxon>
        <taxon>Roseobacteraceae</taxon>
        <taxon>Thetidibacter</taxon>
    </lineage>
</organism>
<accession>A0A8J7WCR0</accession>
<dbReference type="EMBL" id="JAGTUU010000005">
    <property type="protein sequence ID" value="MBS0125167.1"/>
    <property type="molecule type" value="Genomic_DNA"/>
</dbReference>
<name>A0A8J7WCR0_9RHOB</name>
<sequence length="114" mass="12478">MFRPTVAFGLLLCLAMPAAALERRVYEGDEAKALKCVWIISRTAAVMEDMGIISPLQMEVSIAISARILALHVSGTEAQKLAALQAVGERRNTGETIVEFRDQAMACLRKFPVE</sequence>
<feature type="chain" id="PRO_5035177926" evidence="1">
    <location>
        <begin position="21"/>
        <end position="114"/>
    </location>
</feature>
<dbReference type="AlphaFoldDB" id="A0A8J7WCR0"/>
<proteinExistence type="predicted"/>
<gene>
    <name evidence="2" type="ORF">KB874_13825</name>
</gene>
<comment type="caution">
    <text evidence="2">The sequence shown here is derived from an EMBL/GenBank/DDBJ whole genome shotgun (WGS) entry which is preliminary data.</text>
</comment>
<evidence type="ECO:0000256" key="1">
    <source>
        <dbReference type="SAM" id="SignalP"/>
    </source>
</evidence>
<keyword evidence="3" id="KW-1185">Reference proteome</keyword>
<dbReference type="RefSeq" id="WP_212537125.1">
    <property type="nucleotide sequence ID" value="NZ_JAGTUU010000005.1"/>
</dbReference>
<feature type="signal peptide" evidence="1">
    <location>
        <begin position="1"/>
        <end position="20"/>
    </location>
</feature>
<evidence type="ECO:0000313" key="2">
    <source>
        <dbReference type="EMBL" id="MBS0125167.1"/>
    </source>
</evidence>
<keyword evidence="1" id="KW-0732">Signal</keyword>